<dbReference type="OrthoDB" id="9787478at2"/>
<dbReference type="Proteomes" id="UP000239494">
    <property type="component" value="Unassembled WGS sequence"/>
</dbReference>
<name>A0A2T0SPF5_9PSEU</name>
<proteinExistence type="predicted"/>
<protein>
    <submittedName>
        <fullName evidence="2">Protein gp37</fullName>
    </submittedName>
</protein>
<dbReference type="InterPro" id="IPR011101">
    <property type="entry name" value="DUF5131"/>
</dbReference>
<evidence type="ECO:0000256" key="1">
    <source>
        <dbReference type="SAM" id="MobiDB-lite"/>
    </source>
</evidence>
<accession>A0A2T0SPF5</accession>
<dbReference type="Pfam" id="PF07505">
    <property type="entry name" value="DUF5131"/>
    <property type="match status" value="1"/>
</dbReference>
<feature type="region of interest" description="Disordered" evidence="1">
    <location>
        <begin position="330"/>
        <end position="369"/>
    </location>
</feature>
<organism evidence="2 3">
    <name type="scientific">Umezawaea tangerina</name>
    <dbReference type="NCBI Taxonomy" id="84725"/>
    <lineage>
        <taxon>Bacteria</taxon>
        <taxon>Bacillati</taxon>
        <taxon>Actinomycetota</taxon>
        <taxon>Actinomycetes</taxon>
        <taxon>Pseudonocardiales</taxon>
        <taxon>Pseudonocardiaceae</taxon>
        <taxon>Umezawaea</taxon>
    </lineage>
</organism>
<evidence type="ECO:0000313" key="2">
    <source>
        <dbReference type="EMBL" id="PRY35290.1"/>
    </source>
</evidence>
<reference evidence="2 3" key="1">
    <citation type="submission" date="2018-03" db="EMBL/GenBank/DDBJ databases">
        <title>Genomic Encyclopedia of Archaeal and Bacterial Type Strains, Phase II (KMG-II): from individual species to whole genera.</title>
        <authorList>
            <person name="Goeker M."/>
        </authorList>
    </citation>
    <scope>NUCLEOTIDE SEQUENCE [LARGE SCALE GENOMIC DNA]</scope>
    <source>
        <strain evidence="2 3">DSM 44720</strain>
    </source>
</reference>
<keyword evidence="3" id="KW-1185">Reference proteome</keyword>
<dbReference type="EMBL" id="PVTF01000014">
    <property type="protein sequence ID" value="PRY35290.1"/>
    <property type="molecule type" value="Genomic_DNA"/>
</dbReference>
<dbReference type="AlphaFoldDB" id="A0A2T0SPF5"/>
<comment type="caution">
    <text evidence="2">The sequence shown here is derived from an EMBL/GenBank/DDBJ whole genome shotgun (WGS) entry which is preliminary data.</text>
</comment>
<dbReference type="RefSeq" id="WP_106193790.1">
    <property type="nucleotide sequence ID" value="NZ_PVTF01000014.1"/>
</dbReference>
<evidence type="ECO:0000313" key="3">
    <source>
        <dbReference type="Proteomes" id="UP000239494"/>
    </source>
</evidence>
<sequence>MADTTISWTDKTWNPVTGCDRVSAGCDNCYALGLAKRLKGMELQRIAAGKLDPAKAKYQTDGDPRTSGPGFGVAMHEAALTTPLGWRHPQKVFVNSMSDLFHTKIEDTFIAKVFATMLATPRHTYQVLTKRPPRMRALLRQEWFWLAVVEEARQLVGPLMAFEELGTDGPGSGWFLSNVWLGTSAEDQRSADIRVPALLGTPAAVRYLSCEPLIGPIDLAGPVVNGHRPKLTYWLTGRPSWGPAEQEPSGVELRPLTLGPRIDWVIAGGESGPGARPMHPAWARSLRDQCADADVAFHFKQWGEWAPTEVAATERSAANALYIERDGATRPAARGARSDAVTVQRTGTKTTGRRLDGRVHDAFPSEVTR</sequence>
<gene>
    <name evidence="2" type="ORF">CLV43_114208</name>
</gene>
<feature type="compositionally biased region" description="Basic and acidic residues" evidence="1">
    <location>
        <begin position="353"/>
        <end position="369"/>
    </location>
</feature>
<feature type="compositionally biased region" description="Polar residues" evidence="1">
    <location>
        <begin position="341"/>
        <end position="350"/>
    </location>
</feature>